<accession>A0A6U4FUV3</accession>
<organism evidence="2">
    <name type="scientific">Minutocellus polymorphus</name>
    <dbReference type="NCBI Taxonomy" id="265543"/>
    <lineage>
        <taxon>Eukaryota</taxon>
        <taxon>Sar</taxon>
        <taxon>Stramenopiles</taxon>
        <taxon>Ochrophyta</taxon>
        <taxon>Bacillariophyta</taxon>
        <taxon>Mediophyceae</taxon>
        <taxon>Cymatosirophycidae</taxon>
        <taxon>Cymatosirales</taxon>
        <taxon>Cymatosiraceae</taxon>
        <taxon>Minutocellus</taxon>
    </lineage>
</organism>
<reference evidence="2" key="1">
    <citation type="submission" date="2021-01" db="EMBL/GenBank/DDBJ databases">
        <authorList>
            <person name="Corre E."/>
            <person name="Pelletier E."/>
            <person name="Niang G."/>
            <person name="Scheremetjew M."/>
            <person name="Finn R."/>
            <person name="Kale V."/>
            <person name="Holt S."/>
            <person name="Cochrane G."/>
            <person name="Meng A."/>
            <person name="Brown T."/>
            <person name="Cohen L."/>
        </authorList>
    </citation>
    <scope>NUCLEOTIDE SEQUENCE</scope>
    <source>
        <strain evidence="2">CCMP3303</strain>
    </source>
</reference>
<dbReference type="EMBL" id="HBEJ01004285">
    <property type="protein sequence ID" value="CAD8363530.1"/>
    <property type="molecule type" value="Transcribed_RNA"/>
</dbReference>
<evidence type="ECO:0000256" key="1">
    <source>
        <dbReference type="SAM" id="MobiDB-lite"/>
    </source>
</evidence>
<feature type="compositionally biased region" description="Low complexity" evidence="1">
    <location>
        <begin position="15"/>
        <end position="25"/>
    </location>
</feature>
<feature type="region of interest" description="Disordered" evidence="1">
    <location>
        <begin position="1"/>
        <end position="25"/>
    </location>
</feature>
<feature type="region of interest" description="Disordered" evidence="1">
    <location>
        <begin position="67"/>
        <end position="126"/>
    </location>
</feature>
<feature type="compositionally biased region" description="Basic and acidic residues" evidence="1">
    <location>
        <begin position="116"/>
        <end position="126"/>
    </location>
</feature>
<gene>
    <name evidence="2" type="ORF">MPOL1434_LOCUS2490</name>
</gene>
<name>A0A6U4FUV3_9STRA</name>
<evidence type="ECO:0000313" key="2">
    <source>
        <dbReference type="EMBL" id="CAD8363530.1"/>
    </source>
</evidence>
<dbReference type="AlphaFoldDB" id="A0A6U4FUV3"/>
<protein>
    <submittedName>
        <fullName evidence="2">Uncharacterized protein</fullName>
    </submittedName>
</protein>
<sequence length="126" mass="13108">MADSSIKRKGQTTESASSSSSDQLQSLAKDYATISKLMVQLNAQVKTMTQSVGTMVRSVPAHDGLSATLEALGDSSASGDARSSGNGDGGRQSKKSRMDDGGDEEDDAVIMGDEASAEKDDPLMFL</sequence>
<proteinExistence type="predicted"/>
<feature type="compositionally biased region" description="Low complexity" evidence="1">
    <location>
        <begin position="73"/>
        <end position="85"/>
    </location>
</feature>